<sequence>MKYSETFTSTFCTQRDVCHWRSTIQSKRRLSDPSQYQSIVDAEWNIIYDKLDKCVKSGAKIILSRLAIGDLATQYFAERDVF</sequence>
<dbReference type="SUPFAM" id="SSF52029">
    <property type="entry name" value="GroEL apical domain-like"/>
    <property type="match status" value="1"/>
</dbReference>
<organism evidence="1 2">
    <name type="scientific">Coffea arabica</name>
    <name type="common">Arabian coffee</name>
    <dbReference type="NCBI Taxonomy" id="13443"/>
    <lineage>
        <taxon>Eukaryota</taxon>
        <taxon>Viridiplantae</taxon>
        <taxon>Streptophyta</taxon>
        <taxon>Embryophyta</taxon>
        <taxon>Tracheophyta</taxon>
        <taxon>Spermatophyta</taxon>
        <taxon>Magnoliopsida</taxon>
        <taxon>eudicotyledons</taxon>
        <taxon>Gunneridae</taxon>
        <taxon>Pentapetalae</taxon>
        <taxon>asterids</taxon>
        <taxon>lamiids</taxon>
        <taxon>Gentianales</taxon>
        <taxon>Rubiaceae</taxon>
        <taxon>Ixoroideae</taxon>
        <taxon>Gardenieae complex</taxon>
        <taxon>Bertiereae - Coffeeae clade</taxon>
        <taxon>Coffeeae</taxon>
        <taxon>Coffea</taxon>
    </lineage>
</organism>
<reference evidence="2" key="1">
    <citation type="submission" date="2025-08" db="UniProtKB">
        <authorList>
            <consortium name="RefSeq"/>
        </authorList>
    </citation>
    <scope>IDENTIFICATION</scope>
    <source>
        <tissue evidence="2">Leaves</tissue>
    </source>
</reference>
<evidence type="ECO:0000313" key="1">
    <source>
        <dbReference type="Proteomes" id="UP001652660"/>
    </source>
</evidence>
<dbReference type="Pfam" id="PF00118">
    <property type="entry name" value="Cpn60_TCP1"/>
    <property type="match status" value="1"/>
</dbReference>
<dbReference type="GeneID" id="140010757"/>
<gene>
    <name evidence="2" type="primary">LOC140010757</name>
</gene>
<dbReference type="Gene3D" id="3.50.7.10">
    <property type="entry name" value="GroEL"/>
    <property type="match status" value="1"/>
</dbReference>
<dbReference type="InterPro" id="IPR027409">
    <property type="entry name" value="GroEL-like_apical_dom_sf"/>
</dbReference>
<keyword evidence="1" id="KW-1185">Reference proteome</keyword>
<dbReference type="Proteomes" id="UP001652660">
    <property type="component" value="Chromosome 7c"/>
</dbReference>
<protein>
    <submittedName>
        <fullName evidence="2">T-complex protein 1 subunit eta-like</fullName>
    </submittedName>
</protein>
<dbReference type="InterPro" id="IPR002423">
    <property type="entry name" value="Cpn60/GroEL/TCP-1"/>
</dbReference>
<name>A0ABM4V3Y6_COFAR</name>
<proteinExistence type="predicted"/>
<accession>A0ABM4V3Y6</accession>
<evidence type="ECO:0000313" key="2">
    <source>
        <dbReference type="RefSeq" id="XP_071914246.1"/>
    </source>
</evidence>
<dbReference type="RefSeq" id="XP_071914246.1">
    <property type="nucleotide sequence ID" value="XM_072058145.1"/>
</dbReference>